<dbReference type="SUPFAM" id="SSF54631">
    <property type="entry name" value="CBS-domain pair"/>
    <property type="match status" value="1"/>
</dbReference>
<dbReference type="OrthoDB" id="9790355at2"/>
<organism evidence="4 5">
    <name type="scientific">Vibrio cholerae serotype O1 (strain ATCC 39541 / Classical Ogawa 395 / O395)</name>
    <dbReference type="NCBI Taxonomy" id="345073"/>
    <lineage>
        <taxon>Bacteria</taxon>
        <taxon>Pseudomonadati</taxon>
        <taxon>Pseudomonadota</taxon>
        <taxon>Gammaproteobacteria</taxon>
        <taxon>Vibrionales</taxon>
        <taxon>Vibrionaceae</taxon>
        <taxon>Vibrio</taxon>
    </lineage>
</organism>
<dbReference type="InterPro" id="IPR000644">
    <property type="entry name" value="CBS_dom"/>
</dbReference>
<dbReference type="PATRIC" id="fig|345073.21.peg.1014"/>
<dbReference type="Proteomes" id="UP000000249">
    <property type="component" value="Chromosome 1"/>
</dbReference>
<feature type="domain" description="CBS" evidence="3">
    <location>
        <begin position="18"/>
        <end position="78"/>
    </location>
</feature>
<dbReference type="KEGG" id="vco:VC0395_A0550"/>
<dbReference type="PANTHER" id="PTHR48108:SF26">
    <property type="entry name" value="CBS DOMAIN-CONTAINING PROTEIN DDB_G0289609"/>
    <property type="match status" value="1"/>
</dbReference>
<dbReference type="eggNOG" id="COG0517">
    <property type="taxonomic scope" value="Bacteria"/>
</dbReference>
<evidence type="ECO:0000256" key="2">
    <source>
        <dbReference type="PROSITE-ProRule" id="PRU00703"/>
    </source>
</evidence>
<dbReference type="InterPro" id="IPR051462">
    <property type="entry name" value="CBS_domain-containing"/>
</dbReference>
<dbReference type="KEGG" id="vcr:VC395_1045"/>
<dbReference type="EMBL" id="CP000627">
    <property type="protein sequence ID" value="ABQ20772.1"/>
    <property type="molecule type" value="Genomic_DNA"/>
</dbReference>
<dbReference type="SMR" id="A0A0H3AJP0"/>
<protein>
    <submittedName>
        <fullName evidence="4">CBS domain protein</fullName>
    </submittedName>
</protein>
<reference evidence="4 5" key="1">
    <citation type="submission" date="2007-03" db="EMBL/GenBank/DDBJ databases">
        <authorList>
            <person name="Heidelberg J."/>
        </authorList>
    </citation>
    <scope>NUCLEOTIDE SEQUENCE [LARGE SCALE GENOMIC DNA]</scope>
    <source>
        <strain evidence="5">ATCC 39541 / Classical Ogawa 395 / O395</strain>
    </source>
</reference>
<dbReference type="Pfam" id="PF00571">
    <property type="entry name" value="CBS"/>
    <property type="match status" value="2"/>
</dbReference>
<evidence type="ECO:0000313" key="4">
    <source>
        <dbReference type="EMBL" id="ABQ20772.1"/>
    </source>
</evidence>
<dbReference type="PROSITE" id="PS51371">
    <property type="entry name" value="CBS"/>
    <property type="match status" value="2"/>
</dbReference>
<name>A0A0H3AJP0_VIBC3</name>
<dbReference type="PANTHER" id="PTHR48108">
    <property type="entry name" value="CBS DOMAIN-CONTAINING PROTEIN CBSX2, CHLOROPLASTIC"/>
    <property type="match status" value="1"/>
</dbReference>
<evidence type="ECO:0000259" key="3">
    <source>
        <dbReference type="PROSITE" id="PS51371"/>
    </source>
</evidence>
<dbReference type="InterPro" id="IPR046342">
    <property type="entry name" value="CBS_dom_sf"/>
</dbReference>
<dbReference type="AlphaFoldDB" id="A0A0H3AJP0"/>
<accession>A0A0H3AJP0</accession>
<dbReference type="SMART" id="SM00116">
    <property type="entry name" value="CBS"/>
    <property type="match status" value="2"/>
</dbReference>
<feature type="domain" description="CBS" evidence="3">
    <location>
        <begin position="85"/>
        <end position="140"/>
    </location>
</feature>
<sequence length="146" mass="16111">MGLIKENRMDSLKVSDYMTLQAVTFSPDMSLSAALEKVVRSDNMGGPVIDAQRHVIGFLSEQDLLDKLVHASYHCQDAHLVSDCMHKEVLSVAPETSIIELAAMMKVGKPKMYPVVSDGKLVGVITRRDVLRALSKTLTNCFQHPV</sequence>
<dbReference type="InterPro" id="IPR044729">
    <property type="entry name" value="CBS_bac"/>
</dbReference>
<dbReference type="Gene3D" id="3.10.580.10">
    <property type="entry name" value="CBS-domain"/>
    <property type="match status" value="1"/>
</dbReference>
<proteinExistence type="predicted"/>
<dbReference type="CDD" id="cd04629">
    <property type="entry name" value="CBS_pair_bac"/>
    <property type="match status" value="1"/>
</dbReference>
<gene>
    <name evidence="4" type="ordered locus">VC0395_A0550</name>
</gene>
<evidence type="ECO:0000256" key="1">
    <source>
        <dbReference type="ARBA" id="ARBA00022737"/>
    </source>
</evidence>
<evidence type="ECO:0000313" key="5">
    <source>
        <dbReference type="Proteomes" id="UP000000249"/>
    </source>
</evidence>
<keyword evidence="2" id="KW-0129">CBS domain</keyword>
<keyword evidence="1" id="KW-0677">Repeat</keyword>